<evidence type="ECO:0000259" key="3">
    <source>
        <dbReference type="Pfam" id="PF19762"/>
    </source>
</evidence>
<comment type="caution">
    <text evidence="4">The sequence shown here is derived from an EMBL/GenBank/DDBJ whole genome shotgun (WGS) entry which is preliminary data.</text>
</comment>
<feature type="region of interest" description="Disordered" evidence="1">
    <location>
        <begin position="118"/>
        <end position="144"/>
    </location>
</feature>
<accession>A0A328VFY1</accession>
<dbReference type="EMBL" id="MCIF01000002">
    <property type="protein sequence ID" value="RAQ96616.1"/>
    <property type="molecule type" value="Genomic_DNA"/>
</dbReference>
<keyword evidence="2" id="KW-0812">Transmembrane</keyword>
<name>A0A328VFY1_9CHLR</name>
<dbReference type="RefSeq" id="WP_146747220.1">
    <property type="nucleotide sequence ID" value="NZ_MCIF01000002.1"/>
</dbReference>
<organism evidence="4 5">
    <name type="scientific">Thermogemmatispora tikiterensis</name>
    <dbReference type="NCBI Taxonomy" id="1825093"/>
    <lineage>
        <taxon>Bacteria</taxon>
        <taxon>Bacillati</taxon>
        <taxon>Chloroflexota</taxon>
        <taxon>Ktedonobacteria</taxon>
        <taxon>Thermogemmatisporales</taxon>
        <taxon>Thermogemmatisporaceae</taxon>
        <taxon>Thermogemmatispora</taxon>
    </lineage>
</organism>
<dbReference type="InterPro" id="IPR046216">
    <property type="entry name" value="DUF6249"/>
</dbReference>
<feature type="transmembrane region" description="Helical" evidence="2">
    <location>
        <begin position="6"/>
        <end position="29"/>
    </location>
</feature>
<evidence type="ECO:0000256" key="1">
    <source>
        <dbReference type="SAM" id="MobiDB-lite"/>
    </source>
</evidence>
<dbReference type="Pfam" id="PF19762">
    <property type="entry name" value="DUF6249"/>
    <property type="match status" value="1"/>
</dbReference>
<evidence type="ECO:0000313" key="4">
    <source>
        <dbReference type="EMBL" id="RAQ96616.1"/>
    </source>
</evidence>
<evidence type="ECO:0000256" key="2">
    <source>
        <dbReference type="SAM" id="Phobius"/>
    </source>
</evidence>
<keyword evidence="2" id="KW-1133">Transmembrane helix</keyword>
<feature type="transmembrane region" description="Helical" evidence="2">
    <location>
        <begin position="56"/>
        <end position="75"/>
    </location>
</feature>
<reference evidence="4 5" key="1">
    <citation type="submission" date="2016-08" db="EMBL/GenBank/DDBJ databases">
        <title>Analysis of Carbohydrate Active Enzymes in Thermogemmatispora T81 Reveals Carbohydrate Degradation Ability.</title>
        <authorList>
            <person name="Tomazini A."/>
            <person name="Lal S."/>
            <person name="Stott M."/>
            <person name="Henrissat B."/>
            <person name="Polikarpov I."/>
            <person name="Sparling R."/>
            <person name="Levin D.B."/>
        </authorList>
    </citation>
    <scope>NUCLEOTIDE SEQUENCE [LARGE SCALE GENOMIC DNA]</scope>
    <source>
        <strain evidence="4 5">T81</strain>
    </source>
</reference>
<gene>
    <name evidence="4" type="ORF">A4R35_13815</name>
</gene>
<feature type="transmembrane region" description="Helical" evidence="2">
    <location>
        <begin position="95"/>
        <end position="115"/>
    </location>
</feature>
<keyword evidence="2" id="KW-0472">Membrane</keyword>
<sequence>MSSNVLAALLGWLLALVIFCGFIVLLRYLDHRERMALIARGLDLESLQRRSHNRRTLRAGLITMMVGLALTFGLYPLGFMLPPMLRAAPFHLGPWLLPGLIPLGVGAALVVSYYLEQDGQPPRDRQRPSPPFTPPLENSQSEPD</sequence>
<dbReference type="OrthoDB" id="165340at2"/>
<dbReference type="AlphaFoldDB" id="A0A328VFY1"/>
<keyword evidence="5" id="KW-1185">Reference proteome</keyword>
<proteinExistence type="predicted"/>
<dbReference type="Proteomes" id="UP000248706">
    <property type="component" value="Unassembled WGS sequence"/>
</dbReference>
<protein>
    <recommendedName>
        <fullName evidence="3">DUF6249 domain-containing protein</fullName>
    </recommendedName>
</protein>
<evidence type="ECO:0000313" key="5">
    <source>
        <dbReference type="Proteomes" id="UP000248706"/>
    </source>
</evidence>
<feature type="domain" description="DUF6249" evidence="3">
    <location>
        <begin position="11"/>
        <end position="117"/>
    </location>
</feature>